<evidence type="ECO:0000259" key="1">
    <source>
        <dbReference type="Pfam" id="PF08447"/>
    </source>
</evidence>
<keyword evidence="3" id="KW-1185">Reference proteome</keyword>
<comment type="caution">
    <text evidence="2">The sequence shown here is derived from an EMBL/GenBank/DDBJ whole genome shotgun (WGS) entry which is preliminary data.</text>
</comment>
<dbReference type="Gene3D" id="3.30.450.20">
    <property type="entry name" value="PAS domain"/>
    <property type="match status" value="1"/>
</dbReference>
<name>A0ABU4FW13_9BACL</name>
<reference evidence="2 3" key="1">
    <citation type="submission" date="2023-06" db="EMBL/GenBank/DDBJ databases">
        <title>Sporosarcina sp. nov., isolated from Korean traditional fermented seafood 'Jeotgal'.</title>
        <authorList>
            <person name="Yang A.-I."/>
            <person name="Shin N.-R."/>
        </authorList>
    </citation>
    <scope>NUCLEOTIDE SEQUENCE [LARGE SCALE GENOMIC DNA]</scope>
    <source>
        <strain evidence="2 3">KCTC3840</strain>
    </source>
</reference>
<dbReference type="CDD" id="cd00130">
    <property type="entry name" value="PAS"/>
    <property type="match status" value="1"/>
</dbReference>
<dbReference type="InterPro" id="IPR035965">
    <property type="entry name" value="PAS-like_dom_sf"/>
</dbReference>
<dbReference type="InterPro" id="IPR001610">
    <property type="entry name" value="PAC"/>
</dbReference>
<dbReference type="InterPro" id="IPR013655">
    <property type="entry name" value="PAS_fold_3"/>
</dbReference>
<accession>A0ABU4FW13</accession>
<evidence type="ECO:0000313" key="2">
    <source>
        <dbReference type="EMBL" id="MDW0108906.1"/>
    </source>
</evidence>
<dbReference type="RefSeq" id="WP_317934215.1">
    <property type="nucleotide sequence ID" value="NZ_JAUBDH010000001.1"/>
</dbReference>
<dbReference type="SUPFAM" id="SSF55785">
    <property type="entry name" value="PYP-like sensor domain (PAS domain)"/>
    <property type="match status" value="1"/>
</dbReference>
<proteinExistence type="predicted"/>
<dbReference type="InterPro" id="IPR000014">
    <property type="entry name" value="PAS"/>
</dbReference>
<protein>
    <submittedName>
        <fullName evidence="2">PAS domain-containing protein</fullName>
    </submittedName>
</protein>
<dbReference type="Pfam" id="PF08447">
    <property type="entry name" value="PAS_3"/>
    <property type="match status" value="1"/>
</dbReference>
<gene>
    <name evidence="2" type="ORF">QT716_02460</name>
</gene>
<feature type="domain" description="PAS fold-3" evidence="1">
    <location>
        <begin position="21"/>
        <end position="105"/>
    </location>
</feature>
<sequence>MLDNSKDVIYHFQIEPEWKFIYLSPAIDVWLGEGTAESAMRDPSVPFDLVHPDDLVEMMDKISNQVDCGEPIIQRWRHQDGRYRWFEERMTPIYEKGRLVALQGVTRNIDQRMERQQKLEYQANYDALTDIHQKSPACAPHYLDTIQN</sequence>
<organism evidence="2 3">
    <name type="scientific">Sporosarcina aquimarina</name>
    <dbReference type="NCBI Taxonomy" id="114975"/>
    <lineage>
        <taxon>Bacteria</taxon>
        <taxon>Bacillati</taxon>
        <taxon>Bacillota</taxon>
        <taxon>Bacilli</taxon>
        <taxon>Bacillales</taxon>
        <taxon>Caryophanaceae</taxon>
        <taxon>Sporosarcina</taxon>
    </lineage>
</organism>
<dbReference type="Proteomes" id="UP001280629">
    <property type="component" value="Unassembled WGS sequence"/>
</dbReference>
<dbReference type="NCBIfam" id="TIGR00229">
    <property type="entry name" value="sensory_box"/>
    <property type="match status" value="1"/>
</dbReference>
<evidence type="ECO:0000313" key="3">
    <source>
        <dbReference type="Proteomes" id="UP001280629"/>
    </source>
</evidence>
<dbReference type="SMART" id="SM00086">
    <property type="entry name" value="PAC"/>
    <property type="match status" value="1"/>
</dbReference>
<dbReference type="EMBL" id="JAUBDH010000001">
    <property type="protein sequence ID" value="MDW0108906.1"/>
    <property type="molecule type" value="Genomic_DNA"/>
</dbReference>